<sequence>MTPTLDEAIQFNDGVITFAEDWRHAIKHINCLLSVRILVCHKQIVSAIVTSAMSLLHRCCALHPCVFFGGSFCKFGFGQGFCSEIDLVRSIWAACSSVSSFFPFGRPSPSSGDTN</sequence>
<protein>
    <submittedName>
        <fullName evidence="1">Uncharacterized protein</fullName>
    </submittedName>
</protein>
<gene>
    <name evidence="1" type="ORF">Nepgr_005778</name>
</gene>
<reference evidence="1" key="1">
    <citation type="submission" date="2023-05" db="EMBL/GenBank/DDBJ databases">
        <title>Nepenthes gracilis genome sequencing.</title>
        <authorList>
            <person name="Fukushima K."/>
        </authorList>
    </citation>
    <scope>NUCLEOTIDE SEQUENCE</scope>
    <source>
        <strain evidence="1">SING2019-196</strain>
    </source>
</reference>
<evidence type="ECO:0000313" key="1">
    <source>
        <dbReference type="EMBL" id="GMH03939.1"/>
    </source>
</evidence>
<name>A0AAD3S462_NEPGR</name>
<accession>A0AAD3S462</accession>
<dbReference type="AlphaFoldDB" id="A0AAD3S462"/>
<comment type="caution">
    <text evidence="1">The sequence shown here is derived from an EMBL/GenBank/DDBJ whole genome shotgun (WGS) entry which is preliminary data.</text>
</comment>
<organism evidence="1 2">
    <name type="scientific">Nepenthes gracilis</name>
    <name type="common">Slender pitcher plant</name>
    <dbReference type="NCBI Taxonomy" id="150966"/>
    <lineage>
        <taxon>Eukaryota</taxon>
        <taxon>Viridiplantae</taxon>
        <taxon>Streptophyta</taxon>
        <taxon>Embryophyta</taxon>
        <taxon>Tracheophyta</taxon>
        <taxon>Spermatophyta</taxon>
        <taxon>Magnoliopsida</taxon>
        <taxon>eudicotyledons</taxon>
        <taxon>Gunneridae</taxon>
        <taxon>Pentapetalae</taxon>
        <taxon>Caryophyllales</taxon>
        <taxon>Nepenthaceae</taxon>
        <taxon>Nepenthes</taxon>
    </lineage>
</organism>
<dbReference type="Proteomes" id="UP001279734">
    <property type="component" value="Unassembled WGS sequence"/>
</dbReference>
<keyword evidence="2" id="KW-1185">Reference proteome</keyword>
<proteinExistence type="predicted"/>
<dbReference type="EMBL" id="BSYO01000004">
    <property type="protein sequence ID" value="GMH03939.1"/>
    <property type="molecule type" value="Genomic_DNA"/>
</dbReference>
<evidence type="ECO:0000313" key="2">
    <source>
        <dbReference type="Proteomes" id="UP001279734"/>
    </source>
</evidence>